<dbReference type="OrthoDB" id="3635797at2759"/>
<accession>A0A8H6VLG3</accession>
<comment type="caution">
    <text evidence="2">The sequence shown here is derived from an EMBL/GenBank/DDBJ whole genome shotgun (WGS) entry which is preliminary data.</text>
</comment>
<dbReference type="EMBL" id="JABCIY010000148">
    <property type="protein sequence ID" value="KAF7192419.1"/>
    <property type="molecule type" value="Genomic_DNA"/>
</dbReference>
<evidence type="ECO:0000313" key="2">
    <source>
        <dbReference type="EMBL" id="KAF7192419.1"/>
    </source>
</evidence>
<proteinExistence type="predicted"/>
<keyword evidence="3" id="KW-1185">Reference proteome</keyword>
<sequence length="479" mass="53933">MALQLLKLPSELVVAIAEKAELSDVLRLRLTCKALAKICEFPLQDRKRKLYLHPKSVLYAIDLLSDVTWSNDIVEIVLLGNSTSRMRTREPSGTQLPDFRLDYHPWSQFPPTANGERDMTYSELTHAELNTFEDNYAPLVEGLANLPKLKTIRYSGRLIDPGFCAVSESTVLEHARSRDTWQLSFGNEGQPRMHLALHTVWWSDAQVFVALTDRLRDKLVFMDILQPMPAIKQHRDRDIRGPSVLRQQALYRKITFGSNLTKLKIVAPGMQGWNGFLRNLSTSMPGLLALEQTFAVVWEEDSNRRSRFNLADFAAESQGSLRFLGLSGQSAFPYPISTNSILPFLRHHKRSLQRMTLNNIIFYHASANGFMEGDAGVVTIGAGMRTFLEFVRDELDLKSAHVYIDRIGCDEKCKFDTEAAHNAACGAYPAADSWVDVKELDDLAAEMKVELRDDSWDFGEVVLRPSISKAKGSGAHSVS</sequence>
<organism evidence="2 3">
    <name type="scientific">Pseudocercospora fuligena</name>
    <dbReference type="NCBI Taxonomy" id="685502"/>
    <lineage>
        <taxon>Eukaryota</taxon>
        <taxon>Fungi</taxon>
        <taxon>Dikarya</taxon>
        <taxon>Ascomycota</taxon>
        <taxon>Pezizomycotina</taxon>
        <taxon>Dothideomycetes</taxon>
        <taxon>Dothideomycetidae</taxon>
        <taxon>Mycosphaerellales</taxon>
        <taxon>Mycosphaerellaceae</taxon>
        <taxon>Pseudocercospora</taxon>
    </lineage>
</organism>
<gene>
    <name evidence="2" type="ORF">HII31_06451</name>
</gene>
<dbReference type="PROSITE" id="PS50181">
    <property type="entry name" value="FBOX"/>
    <property type="match status" value="1"/>
</dbReference>
<name>A0A8H6VLG3_9PEZI</name>
<evidence type="ECO:0000313" key="3">
    <source>
        <dbReference type="Proteomes" id="UP000660729"/>
    </source>
</evidence>
<dbReference type="AlphaFoldDB" id="A0A8H6VLG3"/>
<evidence type="ECO:0000259" key="1">
    <source>
        <dbReference type="PROSITE" id="PS50181"/>
    </source>
</evidence>
<dbReference type="InterPro" id="IPR001810">
    <property type="entry name" value="F-box_dom"/>
</dbReference>
<feature type="domain" description="F-box" evidence="1">
    <location>
        <begin position="2"/>
        <end position="50"/>
    </location>
</feature>
<reference evidence="2" key="1">
    <citation type="submission" date="2020-04" db="EMBL/GenBank/DDBJ databases">
        <title>Draft genome resource of the tomato pathogen Pseudocercospora fuligena.</title>
        <authorList>
            <person name="Zaccaron A."/>
        </authorList>
    </citation>
    <scope>NUCLEOTIDE SEQUENCE</scope>
    <source>
        <strain evidence="2">PF001</strain>
    </source>
</reference>
<dbReference type="CDD" id="cd09917">
    <property type="entry name" value="F-box_SF"/>
    <property type="match status" value="1"/>
</dbReference>
<dbReference type="Proteomes" id="UP000660729">
    <property type="component" value="Unassembled WGS sequence"/>
</dbReference>
<protein>
    <recommendedName>
        <fullName evidence="1">F-box domain-containing protein</fullName>
    </recommendedName>
</protein>